<name>A0ABS9UFE1_9BACL</name>
<evidence type="ECO:0000313" key="2">
    <source>
        <dbReference type="Proteomes" id="UP001316087"/>
    </source>
</evidence>
<evidence type="ECO:0000313" key="1">
    <source>
        <dbReference type="EMBL" id="MCH7323071.1"/>
    </source>
</evidence>
<gene>
    <name evidence="1" type="ORF">LZ480_14425</name>
</gene>
<dbReference type="EMBL" id="JAKZFC010000006">
    <property type="protein sequence ID" value="MCH7323071.1"/>
    <property type="molecule type" value="Genomic_DNA"/>
</dbReference>
<accession>A0ABS9UFE1</accession>
<proteinExistence type="predicted"/>
<protein>
    <submittedName>
        <fullName evidence="1">Uncharacterized protein</fullName>
    </submittedName>
</protein>
<sequence length="210" mass="23207">MQEQMSSQAKELICINVEKVYDWVVKELSFESFPTSPIRFPGLPHDAHTRGASVTCQVCPSHEDPVVIKNRETRTFTIEGSSVRLQQLTIQKNFKVTICITLANGTMYTSDSFHISRSEHVVMCAPEGTNVDVTYTNLDCFVSSTGTLHNNGNHTITFSDLALSISVCQSIQSTFPVTVEFYAKYCEPRADLSAACSPGTRPPNCSVVFP</sequence>
<organism evidence="1 2">
    <name type="scientific">Solibacillus palustris</name>
    <dbReference type="NCBI Taxonomy" id="2908203"/>
    <lineage>
        <taxon>Bacteria</taxon>
        <taxon>Bacillati</taxon>
        <taxon>Bacillota</taxon>
        <taxon>Bacilli</taxon>
        <taxon>Bacillales</taxon>
        <taxon>Caryophanaceae</taxon>
        <taxon>Solibacillus</taxon>
    </lineage>
</organism>
<dbReference type="RefSeq" id="WP_241370246.1">
    <property type="nucleotide sequence ID" value="NZ_JAKZFC010000006.1"/>
</dbReference>
<comment type="caution">
    <text evidence="1">The sequence shown here is derived from an EMBL/GenBank/DDBJ whole genome shotgun (WGS) entry which is preliminary data.</text>
</comment>
<reference evidence="1 2" key="1">
    <citation type="submission" date="2022-03" db="EMBL/GenBank/DDBJ databases">
        <authorList>
            <person name="Jo J.-H."/>
            <person name="Im W.-T."/>
        </authorList>
    </citation>
    <scope>NUCLEOTIDE SEQUENCE [LARGE SCALE GENOMIC DNA]</scope>
    <source>
        <strain evidence="1 2">MA9</strain>
    </source>
</reference>
<keyword evidence="2" id="KW-1185">Reference proteome</keyword>
<dbReference type="Proteomes" id="UP001316087">
    <property type="component" value="Unassembled WGS sequence"/>
</dbReference>